<reference evidence="1 2" key="1">
    <citation type="submission" date="2019-01" db="EMBL/GenBank/DDBJ databases">
        <title>Blautia sp. nov. KGMB01111 isolated human feces.</title>
        <authorList>
            <person name="Park J.-E."/>
            <person name="Kim J.-S."/>
            <person name="Park S.-H."/>
        </authorList>
    </citation>
    <scope>NUCLEOTIDE SEQUENCE [LARGE SCALE GENOMIC DNA]</scope>
    <source>
        <strain evidence="1 2">KGMB01111</strain>
    </source>
</reference>
<protein>
    <submittedName>
        <fullName evidence="1">Uncharacterized protein</fullName>
    </submittedName>
</protein>
<evidence type="ECO:0000313" key="1">
    <source>
        <dbReference type="EMBL" id="RXS72619.1"/>
    </source>
</evidence>
<accession>A0A4Q1RDJ5</accession>
<proteinExistence type="predicted"/>
<dbReference type="EMBL" id="SDKC01000002">
    <property type="protein sequence ID" value="RXS72619.1"/>
    <property type="molecule type" value="Genomic_DNA"/>
</dbReference>
<gene>
    <name evidence="1" type="ORF">ETP43_16715</name>
</gene>
<dbReference type="Proteomes" id="UP000290106">
    <property type="component" value="Unassembled WGS sequence"/>
</dbReference>
<dbReference type="RefSeq" id="WP_129259734.1">
    <property type="nucleotide sequence ID" value="NZ_SDKC01000002.1"/>
</dbReference>
<keyword evidence="2" id="KW-1185">Reference proteome</keyword>
<evidence type="ECO:0000313" key="2">
    <source>
        <dbReference type="Proteomes" id="UP000290106"/>
    </source>
</evidence>
<comment type="caution">
    <text evidence="1">The sequence shown here is derived from an EMBL/GenBank/DDBJ whole genome shotgun (WGS) entry which is preliminary data.</text>
</comment>
<dbReference type="AlphaFoldDB" id="A0A4Q1RDJ5"/>
<sequence>MADLSRIFDIWQRVNCRIDDRLYEGVVNEVYCDHIIVDIAEISNHCWFEEGINIGDVYPEYNYW</sequence>
<name>A0A4Q1RDJ5_9FIRM</name>
<organism evidence="1 2">
    <name type="scientific">Blautia faecicola</name>
    <dbReference type="NCBI Taxonomy" id="2509240"/>
    <lineage>
        <taxon>Bacteria</taxon>
        <taxon>Bacillati</taxon>
        <taxon>Bacillota</taxon>
        <taxon>Clostridia</taxon>
        <taxon>Lachnospirales</taxon>
        <taxon>Lachnospiraceae</taxon>
        <taxon>Blautia</taxon>
    </lineage>
</organism>